<dbReference type="EMBL" id="JACHML010000001">
    <property type="protein sequence ID" value="MBB6390196.1"/>
    <property type="molecule type" value="Genomic_DNA"/>
</dbReference>
<evidence type="ECO:0000313" key="3">
    <source>
        <dbReference type="Proteomes" id="UP000537775"/>
    </source>
</evidence>
<dbReference type="AlphaFoldDB" id="A0A7X0KTJ7"/>
<dbReference type="Gene3D" id="3.10.450.50">
    <property type="match status" value="1"/>
</dbReference>
<dbReference type="SUPFAM" id="SSF54427">
    <property type="entry name" value="NTF2-like"/>
    <property type="match status" value="1"/>
</dbReference>
<organism evidence="2 3">
    <name type="scientific">Microbacterium thalassium</name>
    <dbReference type="NCBI Taxonomy" id="362649"/>
    <lineage>
        <taxon>Bacteria</taxon>
        <taxon>Bacillati</taxon>
        <taxon>Actinomycetota</taxon>
        <taxon>Actinomycetes</taxon>
        <taxon>Micrococcales</taxon>
        <taxon>Microbacteriaceae</taxon>
        <taxon>Microbacterium</taxon>
    </lineage>
</organism>
<proteinExistence type="predicted"/>
<gene>
    <name evidence="2" type="ORF">HD594_000509</name>
</gene>
<name>A0A7X0KTJ7_9MICO</name>
<dbReference type="Proteomes" id="UP000537775">
    <property type="component" value="Unassembled WGS sequence"/>
</dbReference>
<feature type="region of interest" description="Disordered" evidence="1">
    <location>
        <begin position="1"/>
        <end position="21"/>
    </location>
</feature>
<sequence>MTDQLMSPAKGAAMTEPHNATTAELLTRISAQTRIDDPTAGWSDPETFQAESLVWPERGWERIERTGTIESPERDVWEYVYHRPGSAPAEVPVAFVWDKTAPEPQGRVYYNKAHLGLTEPRRPLVAPTPFQWPEELRRYYEAITSGERALLEAAIDERAVFQSPVGPVPAGVFIDAFASTPERKGGVPLQFNTVTAAGHDYAVEFTSWRRPPHGGLGVYGFRQGKLVSARAYEGPVYR</sequence>
<comment type="caution">
    <text evidence="2">The sequence shown here is derived from an EMBL/GenBank/DDBJ whole genome shotgun (WGS) entry which is preliminary data.</text>
</comment>
<protein>
    <submittedName>
        <fullName evidence="2">Uncharacterized protein</fullName>
    </submittedName>
</protein>
<reference evidence="2 3" key="1">
    <citation type="submission" date="2020-08" db="EMBL/GenBank/DDBJ databases">
        <title>Sequencing the genomes of 1000 actinobacteria strains.</title>
        <authorList>
            <person name="Klenk H.-P."/>
        </authorList>
    </citation>
    <scope>NUCLEOTIDE SEQUENCE [LARGE SCALE GENOMIC DNA]</scope>
    <source>
        <strain evidence="2 3">DSM 12511</strain>
    </source>
</reference>
<keyword evidence="3" id="KW-1185">Reference proteome</keyword>
<accession>A0A7X0KTJ7</accession>
<evidence type="ECO:0000313" key="2">
    <source>
        <dbReference type="EMBL" id="MBB6390196.1"/>
    </source>
</evidence>
<evidence type="ECO:0000256" key="1">
    <source>
        <dbReference type="SAM" id="MobiDB-lite"/>
    </source>
</evidence>
<dbReference type="RefSeq" id="WP_184749450.1">
    <property type="nucleotide sequence ID" value="NZ_BAAAJR010000003.1"/>
</dbReference>
<dbReference type="InterPro" id="IPR032710">
    <property type="entry name" value="NTF2-like_dom_sf"/>
</dbReference>